<dbReference type="PANTHER" id="PTHR28022:SF1">
    <property type="entry name" value="GPI MANNOSYLTRANSFERASE 2 SUBUNIT PGA1"/>
    <property type="match status" value="1"/>
</dbReference>
<feature type="chain" id="PRO_5008609005" evidence="2">
    <location>
        <begin position="21"/>
        <end position="237"/>
    </location>
</feature>
<reference evidence="3 4" key="1">
    <citation type="submission" date="2016-03" db="EMBL/GenBank/DDBJ databases">
        <title>Comparative genomics of Pseudogymnoascus destructans, the fungus causing white-nose syndrome of bats.</title>
        <authorList>
            <person name="Palmer J.M."/>
            <person name="Drees K.P."/>
            <person name="Foster J.T."/>
            <person name="Lindner D.L."/>
        </authorList>
    </citation>
    <scope>NUCLEOTIDE SEQUENCE [LARGE SCALE GENOMIC DNA]</scope>
    <source>
        <strain evidence="3 4">UAMH 10579</strain>
    </source>
</reference>
<dbReference type="GO" id="GO:0005789">
    <property type="term" value="C:endoplasmic reticulum membrane"/>
    <property type="evidence" value="ECO:0007669"/>
    <property type="project" value="TreeGrafter"/>
</dbReference>
<proteinExistence type="predicted"/>
<dbReference type="EMBL" id="KV460218">
    <property type="protein sequence ID" value="OBT98225.1"/>
    <property type="molecule type" value="Genomic_DNA"/>
</dbReference>
<dbReference type="InterPro" id="IPR019433">
    <property type="entry name" value="GPI_ManTrfase_II_coact_Pga1"/>
</dbReference>
<name>A0A1B8GQW3_9PEZI</name>
<accession>A0A1B8GQW3</accession>
<organism evidence="3 4">
    <name type="scientific">Pseudogymnoascus verrucosus</name>
    <dbReference type="NCBI Taxonomy" id="342668"/>
    <lineage>
        <taxon>Eukaryota</taxon>
        <taxon>Fungi</taxon>
        <taxon>Dikarya</taxon>
        <taxon>Ascomycota</taxon>
        <taxon>Pezizomycotina</taxon>
        <taxon>Leotiomycetes</taxon>
        <taxon>Thelebolales</taxon>
        <taxon>Thelebolaceae</taxon>
        <taxon>Pseudogymnoascus</taxon>
    </lineage>
</organism>
<evidence type="ECO:0000256" key="2">
    <source>
        <dbReference type="SAM" id="SignalP"/>
    </source>
</evidence>
<dbReference type="Proteomes" id="UP000091956">
    <property type="component" value="Unassembled WGS sequence"/>
</dbReference>
<evidence type="ECO:0000313" key="4">
    <source>
        <dbReference type="Proteomes" id="UP000091956"/>
    </source>
</evidence>
<keyword evidence="4" id="KW-1185">Reference proteome</keyword>
<dbReference type="GO" id="GO:0006506">
    <property type="term" value="P:GPI anchor biosynthetic process"/>
    <property type="evidence" value="ECO:0007669"/>
    <property type="project" value="TreeGrafter"/>
</dbReference>
<dbReference type="RefSeq" id="XP_018131958.1">
    <property type="nucleotide sequence ID" value="XM_018273320.2"/>
</dbReference>
<reference evidence="4" key="2">
    <citation type="journal article" date="2018" name="Nat. Commun.">
        <title>Extreme sensitivity to ultraviolet light in the fungal pathogen causing white-nose syndrome of bats.</title>
        <authorList>
            <person name="Palmer J.M."/>
            <person name="Drees K.P."/>
            <person name="Foster J.T."/>
            <person name="Lindner D.L."/>
        </authorList>
    </citation>
    <scope>NUCLEOTIDE SEQUENCE [LARGE SCALE GENOMIC DNA]</scope>
    <source>
        <strain evidence="4">UAMH 10579</strain>
    </source>
</reference>
<keyword evidence="2" id="KW-0732">Signal</keyword>
<feature type="signal peptide" evidence="2">
    <location>
        <begin position="1"/>
        <end position="20"/>
    </location>
</feature>
<dbReference type="OrthoDB" id="3360032at2759"/>
<dbReference type="GO" id="GO:0000030">
    <property type="term" value="F:mannosyltransferase activity"/>
    <property type="evidence" value="ECO:0007669"/>
    <property type="project" value="TreeGrafter"/>
</dbReference>
<keyword evidence="1" id="KW-0472">Membrane</keyword>
<evidence type="ECO:0000256" key="1">
    <source>
        <dbReference type="SAM" id="Phobius"/>
    </source>
</evidence>
<gene>
    <name evidence="3" type="ORF">VE01_03838</name>
</gene>
<protein>
    <submittedName>
        <fullName evidence="3">Uncharacterized protein</fullName>
    </submittedName>
</protein>
<dbReference type="AlphaFoldDB" id="A0A1B8GQW3"/>
<dbReference type="PANTHER" id="PTHR28022">
    <property type="entry name" value="GPI MANNOSYLTRANSFERASE 2 SUBUNIT PGA1"/>
    <property type="match status" value="1"/>
</dbReference>
<feature type="transmembrane region" description="Helical" evidence="1">
    <location>
        <begin position="203"/>
        <end position="225"/>
    </location>
</feature>
<sequence length="237" mass="26243">MKLYSIVSVILAVCTQAAVANVEKTIFIAPSALTIPLDHPTFENLHLQTLSPENSTIRTQLHSEFPSDTYPRGPASWFILSDLTEGQRYEVRICWPATKPTSFHLETYEVADVFKNPSLIMSLAEYSETQQGKPESVGDSLKSAMRPTHGATDQSLLLLSISTAADYYTTDAYLMKNPSPVFVDIILDPFILNVFPRSLVPTAGYITIVAIGSFFVARFMSRFLARVAKTGGQKKDQ</sequence>
<dbReference type="Pfam" id="PF10333">
    <property type="entry name" value="Pga1"/>
    <property type="match status" value="1"/>
</dbReference>
<keyword evidence="1" id="KW-0812">Transmembrane</keyword>
<dbReference type="GO" id="GO:0031501">
    <property type="term" value="C:mannosyltransferase complex"/>
    <property type="evidence" value="ECO:0007669"/>
    <property type="project" value="TreeGrafter"/>
</dbReference>
<keyword evidence="1" id="KW-1133">Transmembrane helix</keyword>
<dbReference type="GeneID" id="28837224"/>
<evidence type="ECO:0000313" key="3">
    <source>
        <dbReference type="EMBL" id="OBT98225.1"/>
    </source>
</evidence>